<evidence type="ECO:0000259" key="1">
    <source>
        <dbReference type="Pfam" id="PF00696"/>
    </source>
</evidence>
<dbReference type="PIRSF" id="PIRSF039097">
    <property type="entry name" value="MoSto_subunit"/>
    <property type="match status" value="1"/>
</dbReference>
<name>A0A644UFF3_9ZZZZ</name>
<dbReference type="GO" id="GO:0005737">
    <property type="term" value="C:cytoplasm"/>
    <property type="evidence" value="ECO:0007669"/>
    <property type="project" value="InterPro"/>
</dbReference>
<accession>A0A644UFF3</accession>
<gene>
    <name evidence="2" type="primary">mosB</name>
    <name evidence="2" type="ORF">SDC9_23616</name>
</gene>
<dbReference type="SUPFAM" id="SSF53633">
    <property type="entry name" value="Carbamate kinase-like"/>
    <property type="match status" value="1"/>
</dbReference>
<evidence type="ECO:0000313" key="2">
    <source>
        <dbReference type="EMBL" id="MPL77756.1"/>
    </source>
</evidence>
<proteinExistence type="predicted"/>
<dbReference type="EMBL" id="VSSQ01000109">
    <property type="protein sequence ID" value="MPL77756.1"/>
    <property type="molecule type" value="Genomic_DNA"/>
</dbReference>
<reference evidence="2" key="1">
    <citation type="submission" date="2019-08" db="EMBL/GenBank/DDBJ databases">
        <authorList>
            <person name="Kucharzyk K."/>
            <person name="Murdoch R.W."/>
            <person name="Higgins S."/>
            <person name="Loffler F."/>
        </authorList>
    </citation>
    <scope>NUCLEOTIDE SEQUENCE</scope>
</reference>
<dbReference type="Pfam" id="PF00696">
    <property type="entry name" value="AA_kinase"/>
    <property type="match status" value="1"/>
</dbReference>
<dbReference type="AlphaFoldDB" id="A0A644UFF3"/>
<dbReference type="InterPro" id="IPR001048">
    <property type="entry name" value="Asp/Glu/Uridylate_kinase"/>
</dbReference>
<sequence>MRITPYTRKSLESNLKGETLSRFGLLDGQESITPLRIAPEVNVVKIGGHGVIDYGSAAVHPLVSEIKALTADFPMLIMTGGGARVRHVMDIGLDLGMPTGVLASLAGKISEQNALMLSVLLADVGGQAVSTSDILEVPNLLRQGVLPITQGTPPFGLFEIPPERGMLPQYRTDCGALIAAEVLGAKSCILVKNTAGLFTKNPFFCEDAELIPSITTTELMDLNMDDMVMEHKAVEILAHCKNLHEVKIVNGHNPGELTAVLREGKAGTIIRRG</sequence>
<dbReference type="GO" id="GO:0030151">
    <property type="term" value="F:molybdenum ion binding"/>
    <property type="evidence" value="ECO:0007669"/>
    <property type="project" value="InterPro"/>
</dbReference>
<organism evidence="2">
    <name type="scientific">bioreactor metagenome</name>
    <dbReference type="NCBI Taxonomy" id="1076179"/>
    <lineage>
        <taxon>unclassified sequences</taxon>
        <taxon>metagenomes</taxon>
        <taxon>ecological metagenomes</taxon>
    </lineage>
</organism>
<dbReference type="InterPro" id="IPR036393">
    <property type="entry name" value="AceGlu_kinase-like_sf"/>
</dbReference>
<comment type="caution">
    <text evidence="2">The sequence shown here is derived from an EMBL/GenBank/DDBJ whole genome shotgun (WGS) entry which is preliminary data.</text>
</comment>
<dbReference type="InterPro" id="IPR030669">
    <property type="entry name" value="MoSto_subunit_alpha/beta"/>
</dbReference>
<dbReference type="Gene3D" id="3.40.1160.10">
    <property type="entry name" value="Acetylglutamate kinase-like"/>
    <property type="match status" value="1"/>
</dbReference>
<protein>
    <submittedName>
        <fullName evidence="2">Molybdenum storage protein subunit beta</fullName>
    </submittedName>
</protein>
<feature type="domain" description="Aspartate/glutamate/uridylate kinase" evidence="1">
    <location>
        <begin position="42"/>
        <end position="250"/>
    </location>
</feature>